<evidence type="ECO:0000256" key="9">
    <source>
        <dbReference type="ARBA" id="ARBA00022982"/>
    </source>
</evidence>
<dbReference type="GO" id="GO:0008137">
    <property type="term" value="F:NADH dehydrogenase (ubiquinone) activity"/>
    <property type="evidence" value="ECO:0007669"/>
    <property type="project" value="UniProtKB-UniRule"/>
</dbReference>
<feature type="transmembrane region" description="Helical" evidence="16">
    <location>
        <begin position="116"/>
        <end position="133"/>
    </location>
</feature>
<comment type="similarity">
    <text evidence="2 16">Belongs to the complex I subunit 4 family.</text>
</comment>
<feature type="transmembrane region" description="Helical" evidence="16">
    <location>
        <begin position="93"/>
        <end position="110"/>
    </location>
</feature>
<dbReference type="EMBL" id="MN356240">
    <property type="protein sequence ID" value="QOD96156.1"/>
    <property type="molecule type" value="Genomic_DNA"/>
</dbReference>
<keyword evidence="11 16" id="KW-0520">NAD</keyword>
<comment type="function">
    <text evidence="16">Core subunit of the mitochondrial membrane respiratory chain NADH dehydrogenase (Complex I) which catalyzes electron transfer from NADH through the respiratory chain, using ubiquinone as an electron acceptor. Essential for the catalytic activity and assembly of complex I.</text>
</comment>
<evidence type="ECO:0000256" key="4">
    <source>
        <dbReference type="ARBA" id="ARBA00021006"/>
    </source>
</evidence>
<evidence type="ECO:0000256" key="2">
    <source>
        <dbReference type="ARBA" id="ARBA00009025"/>
    </source>
</evidence>
<evidence type="ECO:0000256" key="6">
    <source>
        <dbReference type="ARBA" id="ARBA00022660"/>
    </source>
</evidence>
<feature type="transmembrane region" description="Helical" evidence="16">
    <location>
        <begin position="145"/>
        <end position="166"/>
    </location>
</feature>
<evidence type="ECO:0000256" key="1">
    <source>
        <dbReference type="ARBA" id="ARBA00004225"/>
    </source>
</evidence>
<evidence type="ECO:0000256" key="7">
    <source>
        <dbReference type="ARBA" id="ARBA00022692"/>
    </source>
</evidence>
<dbReference type="NCBIfam" id="TIGR01972">
    <property type="entry name" value="NDH_I_M"/>
    <property type="match status" value="1"/>
</dbReference>
<dbReference type="GO" id="GO:0042773">
    <property type="term" value="P:ATP synthesis coupled electron transport"/>
    <property type="evidence" value="ECO:0007669"/>
    <property type="project" value="InterPro"/>
</dbReference>
<proteinExistence type="inferred from homology"/>
<feature type="transmembrane region" description="Helical" evidence="16">
    <location>
        <begin position="256"/>
        <end position="277"/>
    </location>
</feature>
<dbReference type="EC" id="7.1.1.2" evidence="3 16"/>
<name>A0A7M3U8Z9_9PASS</name>
<evidence type="ECO:0000259" key="18">
    <source>
        <dbReference type="Pfam" id="PF01059"/>
    </source>
</evidence>
<evidence type="ECO:0000313" key="19">
    <source>
        <dbReference type="EMBL" id="QOD96156.1"/>
    </source>
</evidence>
<dbReference type="InterPro" id="IPR000260">
    <property type="entry name" value="NADH4_N"/>
</dbReference>
<evidence type="ECO:0000256" key="14">
    <source>
        <dbReference type="ARBA" id="ARBA00023136"/>
    </source>
</evidence>
<accession>A0A7M3U8Z9</accession>
<dbReference type="GO" id="GO:0003954">
    <property type="term" value="F:NADH dehydrogenase activity"/>
    <property type="evidence" value="ECO:0007669"/>
    <property type="project" value="TreeGrafter"/>
</dbReference>
<dbReference type="GO" id="GO:0048039">
    <property type="term" value="F:ubiquinone binding"/>
    <property type="evidence" value="ECO:0007669"/>
    <property type="project" value="TreeGrafter"/>
</dbReference>
<feature type="transmembrane region" description="Helical" evidence="16">
    <location>
        <begin position="284"/>
        <end position="303"/>
    </location>
</feature>
<dbReference type="PRINTS" id="PR01437">
    <property type="entry name" value="NUOXDRDTASE4"/>
</dbReference>
<evidence type="ECO:0000256" key="8">
    <source>
        <dbReference type="ARBA" id="ARBA00022967"/>
    </source>
</evidence>
<keyword evidence="8" id="KW-1278">Translocase</keyword>
<dbReference type="Pfam" id="PF01059">
    <property type="entry name" value="Oxidored_q5_N"/>
    <property type="match status" value="1"/>
</dbReference>
<dbReference type="PANTHER" id="PTHR43507:SF20">
    <property type="entry name" value="NADH-UBIQUINONE OXIDOREDUCTASE CHAIN 4"/>
    <property type="match status" value="1"/>
</dbReference>
<dbReference type="InterPro" id="IPR003918">
    <property type="entry name" value="NADH_UbQ_OxRdtase"/>
</dbReference>
<dbReference type="GO" id="GO:0015990">
    <property type="term" value="P:electron transport coupled proton transport"/>
    <property type="evidence" value="ECO:0007669"/>
    <property type="project" value="TreeGrafter"/>
</dbReference>
<feature type="transmembrane region" description="Helical" evidence="16">
    <location>
        <begin position="61"/>
        <end position="81"/>
    </location>
</feature>
<evidence type="ECO:0000256" key="16">
    <source>
        <dbReference type="RuleBase" id="RU003297"/>
    </source>
</evidence>
<feature type="transmembrane region" description="Helical" evidence="16">
    <location>
        <begin position="389"/>
        <end position="412"/>
    </location>
</feature>
<comment type="catalytic activity">
    <reaction evidence="15 16">
        <text>a ubiquinone + NADH + 5 H(+)(in) = a ubiquinol + NAD(+) + 4 H(+)(out)</text>
        <dbReference type="Rhea" id="RHEA:29091"/>
        <dbReference type="Rhea" id="RHEA-COMP:9565"/>
        <dbReference type="Rhea" id="RHEA-COMP:9566"/>
        <dbReference type="ChEBI" id="CHEBI:15378"/>
        <dbReference type="ChEBI" id="CHEBI:16389"/>
        <dbReference type="ChEBI" id="CHEBI:17976"/>
        <dbReference type="ChEBI" id="CHEBI:57540"/>
        <dbReference type="ChEBI" id="CHEBI:57945"/>
        <dbReference type="EC" id="7.1.1.2"/>
    </reaction>
</comment>
<dbReference type="RefSeq" id="YP_010000296.1">
    <property type="nucleotide sequence ID" value="NC_053052.1"/>
</dbReference>
<evidence type="ECO:0000256" key="3">
    <source>
        <dbReference type="ARBA" id="ARBA00012944"/>
    </source>
</evidence>
<feature type="domain" description="NADH:quinone oxidoreductase/Mrp antiporter transmembrane" evidence="17">
    <location>
        <begin position="112"/>
        <end position="402"/>
    </location>
</feature>
<geneLocation type="mitochondrion" evidence="19"/>
<evidence type="ECO:0000256" key="12">
    <source>
        <dbReference type="ARBA" id="ARBA00023075"/>
    </source>
</evidence>
<keyword evidence="14 16" id="KW-0472">Membrane</keyword>
<organism evidence="19">
    <name type="scientific">Oxyruncus cristatus</name>
    <name type="common">sharpbill</name>
    <dbReference type="NCBI Taxonomy" id="114331"/>
    <lineage>
        <taxon>Eukaryota</taxon>
        <taxon>Metazoa</taxon>
        <taxon>Chordata</taxon>
        <taxon>Craniata</taxon>
        <taxon>Vertebrata</taxon>
        <taxon>Euteleostomi</taxon>
        <taxon>Archelosauria</taxon>
        <taxon>Archosauria</taxon>
        <taxon>Dinosauria</taxon>
        <taxon>Saurischia</taxon>
        <taxon>Theropoda</taxon>
        <taxon>Coelurosauria</taxon>
        <taxon>Aves</taxon>
        <taxon>Neognathae</taxon>
        <taxon>Neoaves</taxon>
        <taxon>Telluraves</taxon>
        <taxon>Australaves</taxon>
        <taxon>Passeriformes</taxon>
        <taxon>Cotingidae</taxon>
        <taxon>Oxyruncus</taxon>
    </lineage>
</organism>
<gene>
    <name evidence="19" type="primary">ND4</name>
</gene>
<dbReference type="GeneID" id="63023696"/>
<evidence type="ECO:0000256" key="10">
    <source>
        <dbReference type="ARBA" id="ARBA00022989"/>
    </source>
</evidence>
<evidence type="ECO:0000256" key="15">
    <source>
        <dbReference type="ARBA" id="ARBA00049551"/>
    </source>
</evidence>
<evidence type="ECO:0000256" key="11">
    <source>
        <dbReference type="ARBA" id="ARBA00023027"/>
    </source>
</evidence>
<feature type="domain" description="NADH:ubiquinone oxidoreductase chain 4 N-terminal" evidence="18">
    <location>
        <begin position="1"/>
        <end position="108"/>
    </location>
</feature>
<keyword evidence="10 16" id="KW-1133">Transmembrane helix</keyword>
<evidence type="ECO:0000259" key="17">
    <source>
        <dbReference type="Pfam" id="PF00361"/>
    </source>
</evidence>
<keyword evidence="9 16" id="KW-0249">Electron transport</keyword>
<dbReference type="PANTHER" id="PTHR43507">
    <property type="entry name" value="NADH-UBIQUINONE OXIDOREDUCTASE CHAIN 4"/>
    <property type="match status" value="1"/>
</dbReference>
<dbReference type="GO" id="GO:0031966">
    <property type="term" value="C:mitochondrial membrane"/>
    <property type="evidence" value="ECO:0007669"/>
    <property type="project" value="UniProtKB-SubCell"/>
</dbReference>
<sequence length="459" mass="51234">MLKIILPTVMLLPTALLSPPKYLWLNVTSHSLLIATASLQWLSATYYPNKSLSQWSGIDQISSPLLVLSCWLLPLMIMASQNHLQQEPPVRKYIFIMTMILAQPFILLAFSASELMLFYISFEATLIPTLILITRWGSQPERLSAGIYLLFYTLISSLPLLVTILYLHTQTGTMHFIMIKLLHPSLPYSTTGLMSSLALLLAFMVKAPLYGLHLWLPKAHVEAPIAGSMLLAALLLKLGGYGIMRISMIMNPMLNYLHYPFLTLALWGALMTSSICLRQIDLKSLIAYSSVSHMGLVIASVMIQTHWAFSGAMILMISHGLTSSMLFCLANTNYERTHSRILLLTRGLQPLLPLMGTWWLLANLTNMALPPTTNLMAELTIMISLFDWSAFTIILTGAATLLTASYTLYMLLMTQRGPSPTYITSMQNSNTREHLLMTLHITPSLLLILKPDLISGFPS</sequence>
<feature type="transmembrane region" description="Helical" evidence="16">
    <location>
        <begin position="309"/>
        <end position="330"/>
    </location>
</feature>
<keyword evidence="13 16" id="KW-0496">Mitochondrion</keyword>
<reference evidence="19" key="1">
    <citation type="submission" date="2019-08" db="EMBL/GenBank/DDBJ databases">
        <title>Densely sampling genomes across the diversity of birds increases power of comparative genomics analyses.</title>
        <authorList>
            <consortium name="B10K project Consortium"/>
            <person name="Feng S."/>
            <person name="Stiller J."/>
            <person name="Andreu-Sanchez S."/>
            <person name="Margaryan A."/>
            <person name="Chen W."/>
            <person name="Paten B."/>
            <person name="Zhang G."/>
        </authorList>
    </citation>
    <scope>NUCLEOTIDE SEQUENCE</scope>
</reference>
<keyword evidence="7 16" id="KW-0812">Transmembrane</keyword>
<keyword evidence="5 16" id="KW-0813">Transport</keyword>
<dbReference type="AlphaFoldDB" id="A0A7M3U8Z9"/>
<feature type="transmembrane region" description="Helical" evidence="16">
    <location>
        <begin position="186"/>
        <end position="205"/>
    </location>
</feature>
<keyword evidence="12 16" id="KW-0830">Ubiquinone</keyword>
<dbReference type="InterPro" id="IPR010227">
    <property type="entry name" value="NADH_Q_OxRdtase_chainM/4"/>
</dbReference>
<dbReference type="Pfam" id="PF00361">
    <property type="entry name" value="Proton_antipo_M"/>
    <property type="match status" value="1"/>
</dbReference>
<evidence type="ECO:0000256" key="13">
    <source>
        <dbReference type="ARBA" id="ARBA00023128"/>
    </source>
</evidence>
<comment type="subcellular location">
    <subcellularLocation>
        <location evidence="1 16">Mitochondrion membrane</location>
        <topology evidence="1 16">Multi-pass membrane protein</topology>
    </subcellularLocation>
</comment>
<protein>
    <recommendedName>
        <fullName evidence="4 16">NADH-ubiquinone oxidoreductase chain 4</fullName>
        <ecNumber evidence="3 16">7.1.1.2</ecNumber>
    </recommendedName>
</protein>
<dbReference type="CTD" id="4538"/>
<keyword evidence="6 16" id="KW-0679">Respiratory chain</keyword>
<feature type="transmembrane region" description="Helical" evidence="16">
    <location>
        <begin position="225"/>
        <end position="244"/>
    </location>
</feature>
<evidence type="ECO:0000256" key="5">
    <source>
        <dbReference type="ARBA" id="ARBA00022448"/>
    </source>
</evidence>
<dbReference type="InterPro" id="IPR001750">
    <property type="entry name" value="ND/Mrp_TM"/>
</dbReference>